<evidence type="ECO:0000313" key="2">
    <source>
        <dbReference type="EMBL" id="KAF9511142.1"/>
    </source>
</evidence>
<feature type="compositionally biased region" description="Basic residues" evidence="1">
    <location>
        <begin position="15"/>
        <end position="24"/>
    </location>
</feature>
<feature type="region of interest" description="Disordered" evidence="1">
    <location>
        <begin position="1"/>
        <end position="158"/>
    </location>
</feature>
<feature type="compositionally biased region" description="Polar residues" evidence="1">
    <location>
        <begin position="59"/>
        <end position="70"/>
    </location>
</feature>
<evidence type="ECO:0000313" key="3">
    <source>
        <dbReference type="Proteomes" id="UP000886523"/>
    </source>
</evidence>
<reference evidence="2" key="1">
    <citation type="journal article" date="2020" name="Nat. Commun.">
        <title>Large-scale genome sequencing of mycorrhizal fungi provides insights into the early evolution of symbiotic traits.</title>
        <authorList>
            <person name="Miyauchi S."/>
            <person name="Kiss E."/>
            <person name="Kuo A."/>
            <person name="Drula E."/>
            <person name="Kohler A."/>
            <person name="Sanchez-Garcia M."/>
            <person name="Morin E."/>
            <person name="Andreopoulos B."/>
            <person name="Barry K.W."/>
            <person name="Bonito G."/>
            <person name="Buee M."/>
            <person name="Carver A."/>
            <person name="Chen C."/>
            <person name="Cichocki N."/>
            <person name="Clum A."/>
            <person name="Culley D."/>
            <person name="Crous P.W."/>
            <person name="Fauchery L."/>
            <person name="Girlanda M."/>
            <person name="Hayes R.D."/>
            <person name="Keri Z."/>
            <person name="LaButti K."/>
            <person name="Lipzen A."/>
            <person name="Lombard V."/>
            <person name="Magnuson J."/>
            <person name="Maillard F."/>
            <person name="Murat C."/>
            <person name="Nolan M."/>
            <person name="Ohm R.A."/>
            <person name="Pangilinan J."/>
            <person name="Pereira M.F."/>
            <person name="Perotto S."/>
            <person name="Peter M."/>
            <person name="Pfister S."/>
            <person name="Riley R."/>
            <person name="Sitrit Y."/>
            <person name="Stielow J.B."/>
            <person name="Szollosi G."/>
            <person name="Zifcakova L."/>
            <person name="Stursova M."/>
            <person name="Spatafora J.W."/>
            <person name="Tedersoo L."/>
            <person name="Vaario L.M."/>
            <person name="Yamada A."/>
            <person name="Yan M."/>
            <person name="Wang P."/>
            <person name="Xu J."/>
            <person name="Bruns T."/>
            <person name="Baldrian P."/>
            <person name="Vilgalys R."/>
            <person name="Dunand C."/>
            <person name="Henrissat B."/>
            <person name="Grigoriev I.V."/>
            <person name="Hibbett D."/>
            <person name="Nagy L.G."/>
            <person name="Martin F.M."/>
        </authorList>
    </citation>
    <scope>NUCLEOTIDE SEQUENCE</scope>
    <source>
        <strain evidence="2">UP504</strain>
    </source>
</reference>
<proteinExistence type="predicted"/>
<organism evidence="2 3">
    <name type="scientific">Hydnum rufescens UP504</name>
    <dbReference type="NCBI Taxonomy" id="1448309"/>
    <lineage>
        <taxon>Eukaryota</taxon>
        <taxon>Fungi</taxon>
        <taxon>Dikarya</taxon>
        <taxon>Basidiomycota</taxon>
        <taxon>Agaricomycotina</taxon>
        <taxon>Agaricomycetes</taxon>
        <taxon>Cantharellales</taxon>
        <taxon>Hydnaceae</taxon>
        <taxon>Hydnum</taxon>
    </lineage>
</organism>
<comment type="caution">
    <text evidence="2">The sequence shown here is derived from an EMBL/GenBank/DDBJ whole genome shotgun (WGS) entry which is preliminary data.</text>
</comment>
<accession>A0A9P6ASZ8</accession>
<name>A0A9P6ASZ8_9AGAM</name>
<evidence type="ECO:0000256" key="1">
    <source>
        <dbReference type="SAM" id="MobiDB-lite"/>
    </source>
</evidence>
<dbReference type="Proteomes" id="UP000886523">
    <property type="component" value="Unassembled WGS sequence"/>
</dbReference>
<protein>
    <submittedName>
        <fullName evidence="2">Uncharacterized protein</fullName>
    </submittedName>
</protein>
<dbReference type="EMBL" id="MU129004">
    <property type="protein sequence ID" value="KAF9511142.1"/>
    <property type="molecule type" value="Genomic_DNA"/>
</dbReference>
<feature type="compositionally biased region" description="Polar residues" evidence="1">
    <location>
        <begin position="145"/>
        <end position="158"/>
    </location>
</feature>
<gene>
    <name evidence="2" type="ORF">BS47DRAFT_1363986</name>
</gene>
<sequence length="158" mass="17665">MTHQMKTCPLDKKQGMKKATKRQHTQQVPPRNHTPTVADSNLHKPPTTNLPNEDPVNETVDNLVNKTLGPTKSKPSHSANRAPHTHHMADPQTEVCCTKTHTPTVGTSPEPEVVKQQPTAQRDRKNPPNNNPLNEHWPNGHPPNKTAQTTHPLWQDIT</sequence>
<feature type="compositionally biased region" description="Polar residues" evidence="1">
    <location>
        <begin position="25"/>
        <end position="39"/>
    </location>
</feature>
<dbReference type="AlphaFoldDB" id="A0A9P6ASZ8"/>
<keyword evidence="3" id="KW-1185">Reference proteome</keyword>